<dbReference type="InterPro" id="IPR036259">
    <property type="entry name" value="MFS_trans_sf"/>
</dbReference>
<evidence type="ECO:0000256" key="3">
    <source>
        <dbReference type="ARBA" id="ARBA00022475"/>
    </source>
</evidence>
<dbReference type="AlphaFoldDB" id="A0A4S2H2L7"/>
<dbReference type="Gene3D" id="1.20.1250.20">
    <property type="entry name" value="MFS general substrate transporter like domains"/>
    <property type="match status" value="1"/>
</dbReference>
<comment type="caution">
    <text evidence="8">The sequence shown here is derived from an EMBL/GenBank/DDBJ whole genome shotgun (WGS) entry which is preliminary data.</text>
</comment>
<keyword evidence="9" id="KW-1185">Reference proteome</keyword>
<organism evidence="8 9">
    <name type="scientific">Marinicauda algicola</name>
    <dbReference type="NCBI Taxonomy" id="2029849"/>
    <lineage>
        <taxon>Bacteria</taxon>
        <taxon>Pseudomonadati</taxon>
        <taxon>Pseudomonadota</taxon>
        <taxon>Alphaproteobacteria</taxon>
        <taxon>Maricaulales</taxon>
        <taxon>Maricaulaceae</taxon>
        <taxon>Marinicauda</taxon>
    </lineage>
</organism>
<keyword evidence="5 7" id="KW-1133">Transmembrane helix</keyword>
<feature type="transmembrane region" description="Helical" evidence="7">
    <location>
        <begin position="402"/>
        <end position="422"/>
    </location>
</feature>
<comment type="subcellular location">
    <subcellularLocation>
        <location evidence="1">Cell membrane</location>
        <topology evidence="1">Multi-pass membrane protein</topology>
    </subcellularLocation>
</comment>
<dbReference type="PANTHER" id="PTHR43266">
    <property type="entry name" value="MACROLIDE-EFFLUX PROTEIN"/>
    <property type="match status" value="1"/>
</dbReference>
<dbReference type="RefSeq" id="WP_135994347.1">
    <property type="nucleotide sequence ID" value="NZ_CP071057.1"/>
</dbReference>
<dbReference type="PANTHER" id="PTHR43266:SF2">
    <property type="entry name" value="MAJOR FACILITATOR SUPERFAMILY (MFS) PROFILE DOMAIN-CONTAINING PROTEIN"/>
    <property type="match status" value="1"/>
</dbReference>
<keyword evidence="2" id="KW-0813">Transport</keyword>
<evidence type="ECO:0000313" key="8">
    <source>
        <dbReference type="EMBL" id="TGY89850.1"/>
    </source>
</evidence>
<evidence type="ECO:0000256" key="7">
    <source>
        <dbReference type="SAM" id="Phobius"/>
    </source>
</evidence>
<accession>A0A4S2H2L7</accession>
<gene>
    <name evidence="8" type="ORF">E5163_01545</name>
</gene>
<dbReference type="GO" id="GO:0022857">
    <property type="term" value="F:transmembrane transporter activity"/>
    <property type="evidence" value="ECO:0007669"/>
    <property type="project" value="InterPro"/>
</dbReference>
<feature type="transmembrane region" description="Helical" evidence="7">
    <location>
        <begin position="339"/>
        <end position="361"/>
    </location>
</feature>
<protein>
    <submittedName>
        <fullName evidence="8">MFS transporter</fullName>
    </submittedName>
</protein>
<keyword evidence="4 7" id="KW-0812">Transmembrane</keyword>
<evidence type="ECO:0000256" key="6">
    <source>
        <dbReference type="ARBA" id="ARBA00023136"/>
    </source>
</evidence>
<dbReference type="InterPro" id="IPR011701">
    <property type="entry name" value="MFS"/>
</dbReference>
<feature type="transmembrane region" description="Helical" evidence="7">
    <location>
        <begin position="266"/>
        <end position="287"/>
    </location>
</feature>
<dbReference type="Proteomes" id="UP000308054">
    <property type="component" value="Unassembled WGS sequence"/>
</dbReference>
<evidence type="ECO:0000256" key="4">
    <source>
        <dbReference type="ARBA" id="ARBA00022692"/>
    </source>
</evidence>
<proteinExistence type="predicted"/>
<evidence type="ECO:0000256" key="1">
    <source>
        <dbReference type="ARBA" id="ARBA00004651"/>
    </source>
</evidence>
<keyword evidence="3" id="KW-1003">Cell membrane</keyword>
<sequence length="431" mass="45610">MSARIAFRLMGQRRFLPIWAAQTLLAFNDNLFRYALVTLAAYEGLTLWGLEPDILTPIAATAFTLPIFLFSAVAGQVADKYDRTKIMVHAKFAEIVLMTVAAAGFLLEQPLLLIVTLFLMGTQSAFFIPARNAALPTLLSDAELVPANALISGALNVAILAGAIGGTLLAGERHGPAVIAVTLIVVAVAGWLSMRPGAPAAPDSPQTRINWNIVTATWTMLDGLFKAPKVLRPLLGVAWFWMLGATVITVLPLFTRQVLGADESVVAFFQLLFTVGAALGALACGLLSRNSEGLVFVLLGAIGLVVFPVDLVIYTAGYARTEDLVSALAFIEDERNWRITADLTLSAVSAGMFVVPMHAMAQKRADPARRGRLLAASGILNGASASLGQFVLYGLGVFDLPLSGAFLVVAAGSLGGVAYAAWRILRNGNSS</sequence>
<dbReference type="OrthoDB" id="6187882at2"/>
<feature type="transmembrane region" description="Helical" evidence="7">
    <location>
        <begin position="149"/>
        <end position="171"/>
    </location>
</feature>
<feature type="transmembrane region" description="Helical" evidence="7">
    <location>
        <begin position="21"/>
        <end position="42"/>
    </location>
</feature>
<dbReference type="EMBL" id="SRXW01000001">
    <property type="protein sequence ID" value="TGY89850.1"/>
    <property type="molecule type" value="Genomic_DNA"/>
</dbReference>
<feature type="transmembrane region" description="Helical" evidence="7">
    <location>
        <begin position="54"/>
        <end position="74"/>
    </location>
</feature>
<evidence type="ECO:0000256" key="2">
    <source>
        <dbReference type="ARBA" id="ARBA00022448"/>
    </source>
</evidence>
<dbReference type="Pfam" id="PF07690">
    <property type="entry name" value="MFS_1"/>
    <property type="match status" value="1"/>
</dbReference>
<feature type="transmembrane region" description="Helical" evidence="7">
    <location>
        <begin position="294"/>
        <end position="319"/>
    </location>
</feature>
<keyword evidence="6 7" id="KW-0472">Membrane</keyword>
<dbReference type="GO" id="GO:0005886">
    <property type="term" value="C:plasma membrane"/>
    <property type="evidence" value="ECO:0007669"/>
    <property type="project" value="UniProtKB-SubCell"/>
</dbReference>
<feature type="transmembrane region" description="Helical" evidence="7">
    <location>
        <begin position="234"/>
        <end position="254"/>
    </location>
</feature>
<dbReference type="CDD" id="cd06173">
    <property type="entry name" value="MFS_MefA_like"/>
    <property type="match status" value="1"/>
</dbReference>
<name>A0A4S2H2L7_9PROT</name>
<dbReference type="SUPFAM" id="SSF103473">
    <property type="entry name" value="MFS general substrate transporter"/>
    <property type="match status" value="1"/>
</dbReference>
<feature type="transmembrane region" description="Helical" evidence="7">
    <location>
        <begin position="373"/>
        <end position="396"/>
    </location>
</feature>
<evidence type="ECO:0000256" key="5">
    <source>
        <dbReference type="ARBA" id="ARBA00022989"/>
    </source>
</evidence>
<reference evidence="8 9" key="1">
    <citation type="journal article" date="2017" name="Int. J. Syst. Evol. Microbiol.">
        <title>Marinicauda algicola sp. nov., isolated from a marine red alga Rhodosorus marinus.</title>
        <authorList>
            <person name="Jeong S.E."/>
            <person name="Jeon S.H."/>
            <person name="Chun B.H."/>
            <person name="Kim D.W."/>
            <person name="Jeon C.O."/>
        </authorList>
    </citation>
    <scope>NUCLEOTIDE SEQUENCE [LARGE SCALE GENOMIC DNA]</scope>
    <source>
        <strain evidence="8 9">JCM 31718</strain>
    </source>
</reference>
<feature type="transmembrane region" description="Helical" evidence="7">
    <location>
        <begin position="177"/>
        <end position="194"/>
    </location>
</feature>
<evidence type="ECO:0000313" key="9">
    <source>
        <dbReference type="Proteomes" id="UP000308054"/>
    </source>
</evidence>